<dbReference type="GeneID" id="34621862"/>
<dbReference type="Pfam" id="PF19028">
    <property type="entry name" value="TSP1_spondin"/>
    <property type="match status" value="11"/>
</dbReference>
<feature type="region of interest" description="Disordered" evidence="5">
    <location>
        <begin position="185"/>
        <end position="217"/>
    </location>
</feature>
<dbReference type="SMART" id="SM00004">
    <property type="entry name" value="NL"/>
    <property type="match status" value="3"/>
</dbReference>
<feature type="region of interest" description="Disordered" evidence="5">
    <location>
        <begin position="1706"/>
        <end position="1752"/>
    </location>
</feature>
<dbReference type="Proteomes" id="UP000515125">
    <property type="component" value="Unplaced"/>
</dbReference>
<feature type="domain" description="LNR" evidence="7">
    <location>
        <begin position="1314"/>
        <end position="1352"/>
    </location>
</feature>
<dbReference type="InterPro" id="IPR000884">
    <property type="entry name" value="TSP1_rpt"/>
</dbReference>
<dbReference type="FunFam" id="2.20.100.10:FF:000019">
    <property type="entry name" value="Thrombospondin type 1 domain containing 7A"/>
    <property type="match status" value="4"/>
</dbReference>
<protein>
    <submittedName>
        <fullName evidence="9">SCO-spondin</fullName>
    </submittedName>
</protein>
<evidence type="ECO:0000256" key="1">
    <source>
        <dbReference type="ARBA" id="ARBA00022729"/>
    </source>
</evidence>
<feature type="compositionally biased region" description="Gly residues" evidence="5">
    <location>
        <begin position="185"/>
        <end position="196"/>
    </location>
</feature>
<dbReference type="FunFam" id="2.20.100.10:FF:000134">
    <property type="entry name" value="Uncharacterized protein"/>
    <property type="match status" value="2"/>
</dbReference>
<feature type="transmembrane region" description="Helical" evidence="6">
    <location>
        <begin position="67"/>
        <end position="86"/>
    </location>
</feature>
<evidence type="ECO:0000313" key="8">
    <source>
        <dbReference type="Proteomes" id="UP000515125"/>
    </source>
</evidence>
<feature type="region of interest" description="Disordered" evidence="5">
    <location>
        <begin position="1"/>
        <end position="49"/>
    </location>
</feature>
<keyword evidence="6" id="KW-0472">Membrane</keyword>
<evidence type="ECO:0000256" key="2">
    <source>
        <dbReference type="ARBA" id="ARBA00022737"/>
    </source>
</evidence>
<feature type="compositionally biased region" description="Polar residues" evidence="5">
    <location>
        <begin position="1706"/>
        <end position="1716"/>
    </location>
</feature>
<sequence length="1816" mass="193916">MSADGEGRQPSRHVKLLSLDKRCQTSAAPPAAKTPEERSRFFPPRGRSGSTRLSDYCYRKRPSRRSLGQWILAGVWLCVSGGYIWAHAQTEDSNPRREASTDCSLMDSRCLLNYTVDSPDFFYHRRHQALAAPTIAPALLLQEEQQPGVSLRGEGEEANGGVNDEVVLTESDVFHFAVRRLQSMGAGGSSSGGGGLFSPPRQGEGGGGGSRRRHQQTQQLTLDLGDPLDPAAARPARPLLESNGLICEDDERVEDFGVKCRLIARSLGGRLGCEKRLIDISPDGRLPANIPAFSRVADACPMTCGLCEECAPGCALWFLGNTLCDAVCNNAACQFDGGDCWSADCVVGPWTEWSACSVTCGGPGTERRRREVKSRAKQGGTPCPKLEETRQGCNSNVPCPTHCQVSEWGEWTSCSQSCGLGVSVRERHILKEPDEEGENCPTLRQERHCFLTACAADCLVSDWSVWSPCGASCGGGQQSRQRRVLSPPIATGSACPTLLESRACNTFSCDGGCELGEWGEWTACSKACEGGTKTRARAVKALEADADCPPSTQTAPCNLHDCAVDCLASEWSAWSACSTSCGVGVQRRLREVLKEPKGAGNPCPLLDQLKPCEQGACPVNCMLSEWSLWSECSHPCGLGEQRRTRQVLEAPTSGGRNCSNLEELRACGGKCSPKCILGDWTDWTPCGPLCQQAGGTSNPTTTRSRVVLLEAPDCPNPSSLTEFQLCSALGFRCDVDCQVGPWSQWSACSKPCGGGSRRRTREIVRVPQGNGKACGELAEEVACATTPCETLEGQTVLDCLWGEWSEFGACDTTCGHGRRHSSRVVLAFPKDANGRILQHLCSDSERFEACQGPPCPVDCQVTAWGAWSSCTATCGGGEQQRQRSIVRQPRDGGLACPSLVETQICGSYPCPTDCSMSQWSDWTPCSALCGEGTMLRTRRIVTAASTDPPGLACGPVQEETSCYSSAGPCASDCVLGSWTEWSACSALCGGGTRERFRGVQAFEVGGGMPCAGSRQESEACNLHACAFGCSVSEWSEWTDCSSPCAPPDGSSATRSRYREILREPSPAERLSCPPLEETQKGCNANVPCPVDCTYTPWTDWGECRGDCEVGKLLRTRRILSEARFGGAACEETEQTADCAIEKACVNDCILGSWAEWSSCSATCGGGYRQRIREVVEIPTNGGAACDSLEEYETCAEFSCFGSDCKVSEWSEWGECSKECGGGIHARERQVLSPRIGHGADCPALSQRRGCALHRCSGAPCEDSPDVPLLTGVECKVLLAMGCHRRLQELAEENNQIFPEDLPPEVRVSDACPRTCGVCAECAPGCQLRDLGNRHCDEACNNEACQKDLGDCGGDCALGQLPPGVRVEPATSMMTEGQTLIASCADGETRFSPFSALRQLAVTCAGKGEFSLEPPDLVLQRDEEAALLLPGCALDPCPFVFVSGFAREAASFNGVFLRADPHGSLPRFVQDSLGSGSDSKPHYLWAQELPQLSSSSGSSGKSDGSLTRRLVWRITQADPNTAAANTGLTAAATGGACAAEVARVDAAVGCTDSWEVGVAGTEGPRSTQQAVFKCIDEDAKSELEQKELLAQGEEQTLPQAPPVTLVAGIEMVCEDQQEVQEKSGKTCEALKKMLKCDFLLADAGVELPTFLPHDATLALACPLTCGLCKQCSRGCPLWFLGNRHCDKACNVDACQFDRGDCEVEGQNVATQTRSGGETDQEDSARGGKPHSTSKPLQHREADAAAEASEDPATACEDDPQVQAMGFTCKVLYSVAGGTPEGCNSRLLDLRPDEALPPGVPPVTRVKDACPKTCKACN</sequence>
<gene>
    <name evidence="9" type="primary">LOC34621862</name>
</gene>
<feature type="compositionally biased region" description="Low complexity" evidence="5">
    <location>
        <begin position="1743"/>
        <end position="1752"/>
    </location>
</feature>
<dbReference type="InterPro" id="IPR044004">
    <property type="entry name" value="TSP1_spondin_dom"/>
</dbReference>
<evidence type="ECO:0000256" key="5">
    <source>
        <dbReference type="SAM" id="MobiDB-lite"/>
    </source>
</evidence>
<organism evidence="8 9">
    <name type="scientific">Cyclospora cayetanensis</name>
    <dbReference type="NCBI Taxonomy" id="88456"/>
    <lineage>
        <taxon>Eukaryota</taxon>
        <taxon>Sar</taxon>
        <taxon>Alveolata</taxon>
        <taxon>Apicomplexa</taxon>
        <taxon>Conoidasida</taxon>
        <taxon>Coccidia</taxon>
        <taxon>Eucoccidiorida</taxon>
        <taxon>Eimeriorina</taxon>
        <taxon>Eimeriidae</taxon>
        <taxon>Cyclospora</taxon>
    </lineage>
</organism>
<feature type="domain" description="LNR" evidence="7">
    <location>
        <begin position="1663"/>
        <end position="1701"/>
    </location>
</feature>
<dbReference type="SMART" id="SM00209">
    <property type="entry name" value="TSP1"/>
    <property type="match status" value="16"/>
</dbReference>
<keyword evidence="6" id="KW-1133">Transmembrane helix</keyword>
<evidence type="ECO:0000256" key="4">
    <source>
        <dbReference type="ARBA" id="ARBA00023180"/>
    </source>
</evidence>
<dbReference type="Gene3D" id="4.10.470.20">
    <property type="match status" value="3"/>
</dbReference>
<dbReference type="Pfam" id="PF00090">
    <property type="entry name" value="TSP_1"/>
    <property type="match status" value="4"/>
</dbReference>
<feature type="non-terminal residue" evidence="9">
    <location>
        <position position="1816"/>
    </location>
</feature>
<dbReference type="OrthoDB" id="446173at2759"/>
<keyword evidence="1" id="KW-0732">Signal</keyword>
<evidence type="ECO:0000259" key="7">
    <source>
        <dbReference type="SMART" id="SM00004"/>
    </source>
</evidence>
<dbReference type="SUPFAM" id="SSF82895">
    <property type="entry name" value="TSP-1 type 1 repeat"/>
    <property type="match status" value="15"/>
</dbReference>
<keyword evidence="6" id="KW-0812">Transmembrane</keyword>
<dbReference type="InterPro" id="IPR036383">
    <property type="entry name" value="TSP1_rpt_sf"/>
</dbReference>
<evidence type="ECO:0000313" key="9">
    <source>
        <dbReference type="RefSeq" id="XP_026194024.1"/>
    </source>
</evidence>
<dbReference type="PROSITE" id="PS50092">
    <property type="entry name" value="TSP1"/>
    <property type="match status" value="15"/>
</dbReference>
<keyword evidence="3" id="KW-1015">Disulfide bond</keyword>
<dbReference type="RefSeq" id="XP_026194024.1">
    <property type="nucleotide sequence ID" value="XM_026338239.1"/>
</dbReference>
<accession>A0A6P6S2J8</accession>
<proteinExistence type="predicted"/>
<dbReference type="InterPro" id="IPR051418">
    <property type="entry name" value="Spondin/Thrombospondin_T1"/>
</dbReference>
<dbReference type="Gene3D" id="2.20.100.10">
    <property type="entry name" value="Thrombospondin type-1 (TSP1) repeat"/>
    <property type="match status" value="15"/>
</dbReference>
<keyword evidence="4" id="KW-0325">Glycoprotein</keyword>
<dbReference type="Pfam" id="PF00066">
    <property type="entry name" value="Notch"/>
    <property type="match status" value="2"/>
</dbReference>
<evidence type="ECO:0000256" key="6">
    <source>
        <dbReference type="SAM" id="Phobius"/>
    </source>
</evidence>
<dbReference type="PANTHER" id="PTHR11311:SF15">
    <property type="entry name" value="SPONDIN-2"/>
    <property type="match status" value="1"/>
</dbReference>
<keyword evidence="8" id="KW-1185">Reference proteome</keyword>
<dbReference type="PANTHER" id="PTHR11311">
    <property type="entry name" value="SPONDIN"/>
    <property type="match status" value="1"/>
</dbReference>
<feature type="domain" description="LNR" evidence="7">
    <location>
        <begin position="300"/>
        <end position="341"/>
    </location>
</feature>
<keyword evidence="2" id="KW-0677">Repeat</keyword>
<dbReference type="InterPro" id="IPR000800">
    <property type="entry name" value="Notch_dom"/>
</dbReference>
<name>A0A6P6S2J8_9EIME</name>
<evidence type="ECO:0000256" key="3">
    <source>
        <dbReference type="ARBA" id="ARBA00023157"/>
    </source>
</evidence>
<reference evidence="9" key="1">
    <citation type="submission" date="2025-08" db="UniProtKB">
        <authorList>
            <consortium name="RefSeq"/>
        </authorList>
    </citation>
    <scope>IDENTIFICATION</scope>
</reference>